<comment type="function">
    <text evidence="8">Reversible hydration of carbon dioxide.</text>
</comment>
<feature type="chain" id="PRO_5029454129" description="Carbonic anhydrase" evidence="10">
    <location>
        <begin position="16"/>
        <end position="298"/>
    </location>
</feature>
<keyword evidence="6 8" id="KW-0456">Lyase</keyword>
<evidence type="ECO:0000313" key="12">
    <source>
        <dbReference type="Proteomes" id="UP000025227"/>
    </source>
</evidence>
<keyword evidence="9" id="KW-1133">Transmembrane helix</keyword>
<keyword evidence="10" id="KW-0732">Signal</keyword>
<dbReference type="GO" id="GO:0008270">
    <property type="term" value="F:zinc ion binding"/>
    <property type="evidence" value="ECO:0007669"/>
    <property type="project" value="UniProtKB-UniRule"/>
</dbReference>
<keyword evidence="12" id="KW-1185">Reference proteome</keyword>
<evidence type="ECO:0000256" key="3">
    <source>
        <dbReference type="ARBA" id="ARBA00012925"/>
    </source>
</evidence>
<dbReference type="InterPro" id="IPR023561">
    <property type="entry name" value="Carbonic_anhydrase_a-class"/>
</dbReference>
<dbReference type="PROSITE" id="PS51144">
    <property type="entry name" value="ALPHA_CA_2"/>
    <property type="match status" value="1"/>
</dbReference>
<dbReference type="InterPro" id="IPR018338">
    <property type="entry name" value="Carbonic_anhydrase_a-class_CS"/>
</dbReference>
<name>A0A7I4XTK6_HAECO</name>
<comment type="similarity">
    <text evidence="2 8">Belongs to the alpha-carbonic anhydrase family.</text>
</comment>
<evidence type="ECO:0000256" key="8">
    <source>
        <dbReference type="RuleBase" id="RU367011"/>
    </source>
</evidence>
<evidence type="ECO:0000256" key="5">
    <source>
        <dbReference type="ARBA" id="ARBA00022833"/>
    </source>
</evidence>
<keyword evidence="9" id="KW-0472">Membrane</keyword>
<evidence type="ECO:0000256" key="2">
    <source>
        <dbReference type="ARBA" id="ARBA00010718"/>
    </source>
</evidence>
<evidence type="ECO:0000256" key="9">
    <source>
        <dbReference type="SAM" id="Phobius"/>
    </source>
</evidence>
<dbReference type="Gene3D" id="3.10.200.10">
    <property type="entry name" value="Alpha carbonic anhydrase"/>
    <property type="match status" value="1"/>
</dbReference>
<dbReference type="AlphaFoldDB" id="A0A7I4XTK6"/>
<dbReference type="PANTHER" id="PTHR18952">
    <property type="entry name" value="CARBONIC ANHYDRASE"/>
    <property type="match status" value="1"/>
</dbReference>
<evidence type="ECO:0000256" key="4">
    <source>
        <dbReference type="ARBA" id="ARBA00022723"/>
    </source>
</evidence>
<keyword evidence="9" id="KW-0812">Transmembrane</keyword>
<dbReference type="GO" id="GO:0005737">
    <property type="term" value="C:cytoplasm"/>
    <property type="evidence" value="ECO:0007669"/>
    <property type="project" value="TreeGrafter"/>
</dbReference>
<dbReference type="SUPFAM" id="SSF51069">
    <property type="entry name" value="Carbonic anhydrase"/>
    <property type="match status" value="1"/>
</dbReference>
<proteinExistence type="inferred from homology"/>
<reference evidence="13" key="1">
    <citation type="submission" date="2020-12" db="UniProtKB">
        <authorList>
            <consortium name="WormBaseParasite"/>
        </authorList>
    </citation>
    <scope>IDENTIFICATION</scope>
    <source>
        <strain evidence="13">MHco3</strain>
    </source>
</reference>
<dbReference type="EC" id="4.2.1.1" evidence="3 8"/>
<evidence type="ECO:0000256" key="10">
    <source>
        <dbReference type="SAM" id="SignalP"/>
    </source>
</evidence>
<evidence type="ECO:0000313" key="13">
    <source>
        <dbReference type="WBParaSite" id="HCON_00009900-00001"/>
    </source>
</evidence>
<keyword evidence="5 8" id="KW-0862">Zinc</keyword>
<comment type="catalytic activity">
    <reaction evidence="7 8">
        <text>hydrogencarbonate + H(+) = CO2 + H2O</text>
        <dbReference type="Rhea" id="RHEA:10748"/>
        <dbReference type="ChEBI" id="CHEBI:15377"/>
        <dbReference type="ChEBI" id="CHEBI:15378"/>
        <dbReference type="ChEBI" id="CHEBI:16526"/>
        <dbReference type="ChEBI" id="CHEBI:17544"/>
        <dbReference type="EC" id="4.2.1.1"/>
    </reaction>
</comment>
<evidence type="ECO:0000256" key="1">
    <source>
        <dbReference type="ARBA" id="ARBA00001947"/>
    </source>
</evidence>
<evidence type="ECO:0000256" key="6">
    <source>
        <dbReference type="ARBA" id="ARBA00023239"/>
    </source>
</evidence>
<sequence>MLCYLLTAFVSPLYAEKQVEEWGYVDKSAWKGICKTGSKQSPIDLDINEAVIVDWSHLEFHNYDARGSIEAENNGHTELIQGFQTWSKRPYITGGNLVGRYYLQQFHFHWDGNDRFGSEHTLDGLHYPLEVHFVHIRQDLNESTAQGIADGIAVVAVQFQLATKGEALFNLEKVTEDTHNLESKSGVPSYTPGSLLPPDTSTFFRYYGSLTTPPCSENVIWTILVQPNYVSEEQLHILRRHLREDGSLLIDNWRKTQPMNGRTLYLNKKKPKLIDSTLDVARIITPVIVFFLIVVVVV</sequence>
<dbReference type="SMART" id="SM01057">
    <property type="entry name" value="Carb_anhydrase"/>
    <property type="match status" value="1"/>
</dbReference>
<feature type="domain" description="Alpha-carbonic anhydrase" evidence="11">
    <location>
        <begin position="20"/>
        <end position="268"/>
    </location>
</feature>
<dbReference type="InterPro" id="IPR036398">
    <property type="entry name" value="CA_dom_sf"/>
</dbReference>
<dbReference type="PANTHER" id="PTHR18952:SF141">
    <property type="entry name" value="CARBONIC ANHYDRASE"/>
    <property type="match status" value="1"/>
</dbReference>
<dbReference type="CDD" id="cd00326">
    <property type="entry name" value="alpha_CA"/>
    <property type="match status" value="1"/>
</dbReference>
<keyword evidence="4 8" id="KW-0479">Metal-binding</keyword>
<dbReference type="InterPro" id="IPR001148">
    <property type="entry name" value="CA_dom"/>
</dbReference>
<protein>
    <recommendedName>
        <fullName evidence="3 8">Carbonic anhydrase</fullName>
        <ecNumber evidence="3 8">4.2.1.1</ecNumber>
    </recommendedName>
</protein>
<dbReference type="OrthoDB" id="429145at2759"/>
<accession>A0A7I4XTK6</accession>
<comment type="cofactor">
    <cofactor evidence="1 8">
        <name>Zn(2+)</name>
        <dbReference type="ChEBI" id="CHEBI:29105"/>
    </cofactor>
</comment>
<feature type="transmembrane region" description="Helical" evidence="9">
    <location>
        <begin position="280"/>
        <end position="297"/>
    </location>
</feature>
<evidence type="ECO:0000259" key="11">
    <source>
        <dbReference type="PROSITE" id="PS51144"/>
    </source>
</evidence>
<dbReference type="GO" id="GO:0004089">
    <property type="term" value="F:carbonate dehydratase activity"/>
    <property type="evidence" value="ECO:0007669"/>
    <property type="project" value="UniProtKB-UniRule"/>
</dbReference>
<dbReference type="OMA" id="NNGHTEL"/>
<feature type="signal peptide" evidence="10">
    <location>
        <begin position="1"/>
        <end position="15"/>
    </location>
</feature>
<dbReference type="PROSITE" id="PS00162">
    <property type="entry name" value="ALPHA_CA_1"/>
    <property type="match status" value="1"/>
</dbReference>
<dbReference type="Proteomes" id="UP000025227">
    <property type="component" value="Unplaced"/>
</dbReference>
<dbReference type="Pfam" id="PF00194">
    <property type="entry name" value="Carb_anhydrase"/>
    <property type="match status" value="1"/>
</dbReference>
<evidence type="ECO:0000256" key="7">
    <source>
        <dbReference type="ARBA" id="ARBA00048348"/>
    </source>
</evidence>
<organism evidence="12 13">
    <name type="scientific">Haemonchus contortus</name>
    <name type="common">Barber pole worm</name>
    <dbReference type="NCBI Taxonomy" id="6289"/>
    <lineage>
        <taxon>Eukaryota</taxon>
        <taxon>Metazoa</taxon>
        <taxon>Ecdysozoa</taxon>
        <taxon>Nematoda</taxon>
        <taxon>Chromadorea</taxon>
        <taxon>Rhabditida</taxon>
        <taxon>Rhabditina</taxon>
        <taxon>Rhabditomorpha</taxon>
        <taxon>Strongyloidea</taxon>
        <taxon>Trichostrongylidae</taxon>
        <taxon>Haemonchus</taxon>
    </lineage>
</organism>
<dbReference type="WBParaSite" id="HCON_00009900-00001">
    <property type="protein sequence ID" value="HCON_00009900-00001"/>
    <property type="gene ID" value="HCON_00009900"/>
</dbReference>